<dbReference type="EMBL" id="JBFOLK010000009">
    <property type="protein sequence ID" value="KAL2486389.1"/>
    <property type="molecule type" value="Genomic_DNA"/>
</dbReference>
<feature type="domain" description="Bifunctional inhibitor/plant lipid transfer protein/seed storage helical" evidence="12">
    <location>
        <begin position="32"/>
        <end position="104"/>
    </location>
</feature>
<feature type="compositionally biased region" description="Low complexity" evidence="9">
    <location>
        <begin position="108"/>
        <end position="128"/>
    </location>
</feature>
<dbReference type="PANTHER" id="PTHR33044">
    <property type="entry name" value="BIFUNCTIONAL INHIBITOR/LIPID-TRANSFER PROTEIN/SEED STORAGE 2S ALBUMIN SUPERFAMILY PROTEIN-RELATED"/>
    <property type="match status" value="1"/>
</dbReference>
<dbReference type="Gene3D" id="1.10.110.10">
    <property type="entry name" value="Plant lipid-transfer and hydrophobic proteins"/>
    <property type="match status" value="1"/>
</dbReference>
<keyword evidence="6" id="KW-1015">Disulfide bond</keyword>
<evidence type="ECO:0000259" key="12">
    <source>
        <dbReference type="Pfam" id="PF14368"/>
    </source>
</evidence>
<sequence length="161" mass="16713">MASKSLCFFFLVLCSWVFVGFSQGGGDDKLPCMKKLLPCQPYLKASSTPPAACCVPLKEIVADDSKCLCAVFNNPDIMKSLNATQEDALNMAKNCGANADTSVCNKASTPTGSPSPPSSNSSSTSNSTAHSPAKSSAPVISYFGGSIQLAAVLSLIAFIIF</sequence>
<evidence type="ECO:0000256" key="1">
    <source>
        <dbReference type="ARBA" id="ARBA00004609"/>
    </source>
</evidence>
<evidence type="ECO:0000256" key="4">
    <source>
        <dbReference type="ARBA" id="ARBA00022622"/>
    </source>
</evidence>
<comment type="subcellular location">
    <subcellularLocation>
        <location evidence="1">Cell membrane</location>
        <topology evidence="1">Lipid-anchor</topology>
        <topology evidence="1">GPI-anchor</topology>
    </subcellularLocation>
</comment>
<evidence type="ECO:0000256" key="10">
    <source>
        <dbReference type="SAM" id="Phobius"/>
    </source>
</evidence>
<dbReference type="Proteomes" id="UP001604336">
    <property type="component" value="Unassembled WGS sequence"/>
</dbReference>
<reference evidence="14" key="1">
    <citation type="submission" date="2024-07" db="EMBL/GenBank/DDBJ databases">
        <title>Two chromosome-level genome assemblies of Korean endemic species Abeliophyllum distichum and Forsythia ovata (Oleaceae).</title>
        <authorList>
            <person name="Jang H."/>
        </authorList>
    </citation>
    <scope>NUCLEOTIDE SEQUENCE [LARGE SCALE GENOMIC DNA]</scope>
</reference>
<accession>A0ABD1REC2</accession>
<feature type="chain" id="PRO_5044742987" evidence="11">
    <location>
        <begin position="23"/>
        <end position="161"/>
    </location>
</feature>
<dbReference type="Pfam" id="PF14368">
    <property type="entry name" value="LTP_2"/>
    <property type="match status" value="1"/>
</dbReference>
<evidence type="ECO:0000256" key="6">
    <source>
        <dbReference type="ARBA" id="ARBA00023157"/>
    </source>
</evidence>
<keyword evidence="5 11" id="KW-0732">Signal</keyword>
<evidence type="ECO:0000313" key="14">
    <source>
        <dbReference type="Proteomes" id="UP001604336"/>
    </source>
</evidence>
<feature type="region of interest" description="Disordered" evidence="9">
    <location>
        <begin position="106"/>
        <end position="130"/>
    </location>
</feature>
<dbReference type="SUPFAM" id="SSF47699">
    <property type="entry name" value="Bifunctional inhibitor/lipid-transfer protein/seed storage 2S albumin"/>
    <property type="match status" value="1"/>
</dbReference>
<organism evidence="13 14">
    <name type="scientific">Abeliophyllum distichum</name>
    <dbReference type="NCBI Taxonomy" id="126358"/>
    <lineage>
        <taxon>Eukaryota</taxon>
        <taxon>Viridiplantae</taxon>
        <taxon>Streptophyta</taxon>
        <taxon>Embryophyta</taxon>
        <taxon>Tracheophyta</taxon>
        <taxon>Spermatophyta</taxon>
        <taxon>Magnoliopsida</taxon>
        <taxon>eudicotyledons</taxon>
        <taxon>Gunneridae</taxon>
        <taxon>Pentapetalae</taxon>
        <taxon>asterids</taxon>
        <taxon>lamiids</taxon>
        <taxon>Lamiales</taxon>
        <taxon>Oleaceae</taxon>
        <taxon>Forsythieae</taxon>
        <taxon>Abeliophyllum</taxon>
    </lineage>
</organism>
<dbReference type="GO" id="GO:0098552">
    <property type="term" value="C:side of membrane"/>
    <property type="evidence" value="ECO:0007669"/>
    <property type="project" value="UniProtKB-KW"/>
</dbReference>
<dbReference type="InterPro" id="IPR016140">
    <property type="entry name" value="Bifunc_inhib/LTP/seed_store"/>
</dbReference>
<evidence type="ECO:0000256" key="7">
    <source>
        <dbReference type="ARBA" id="ARBA00023180"/>
    </source>
</evidence>
<dbReference type="InterPro" id="IPR043325">
    <property type="entry name" value="LTSS"/>
</dbReference>
<keyword evidence="10" id="KW-0472">Membrane</keyword>
<gene>
    <name evidence="13" type="ORF">Adt_31145</name>
</gene>
<evidence type="ECO:0000256" key="5">
    <source>
        <dbReference type="ARBA" id="ARBA00022729"/>
    </source>
</evidence>
<evidence type="ECO:0000256" key="2">
    <source>
        <dbReference type="ARBA" id="ARBA00009748"/>
    </source>
</evidence>
<evidence type="ECO:0000256" key="3">
    <source>
        <dbReference type="ARBA" id="ARBA00022475"/>
    </source>
</evidence>
<keyword evidence="10" id="KW-1133">Transmembrane helix</keyword>
<evidence type="ECO:0000313" key="13">
    <source>
        <dbReference type="EMBL" id="KAL2486389.1"/>
    </source>
</evidence>
<dbReference type="AlphaFoldDB" id="A0ABD1REC2"/>
<feature type="transmembrane region" description="Helical" evidence="10">
    <location>
        <begin position="139"/>
        <end position="160"/>
    </location>
</feature>
<protein>
    <submittedName>
        <fullName evidence="13">Bifunctional inhibitor/lipid-transfer protein/seed storage 2S albumin superfamily protein</fullName>
    </submittedName>
</protein>
<feature type="signal peptide" evidence="11">
    <location>
        <begin position="1"/>
        <end position="22"/>
    </location>
</feature>
<dbReference type="CDD" id="cd00010">
    <property type="entry name" value="AAI_LTSS"/>
    <property type="match status" value="1"/>
</dbReference>
<keyword evidence="7" id="KW-0325">Glycoprotein</keyword>
<evidence type="ECO:0000256" key="9">
    <source>
        <dbReference type="SAM" id="MobiDB-lite"/>
    </source>
</evidence>
<keyword evidence="4" id="KW-0336">GPI-anchor</keyword>
<keyword evidence="10" id="KW-0812">Transmembrane</keyword>
<keyword evidence="8" id="KW-0449">Lipoprotein</keyword>
<comment type="caution">
    <text evidence="13">The sequence shown here is derived from an EMBL/GenBank/DDBJ whole genome shotgun (WGS) entry which is preliminary data.</text>
</comment>
<keyword evidence="14" id="KW-1185">Reference proteome</keyword>
<name>A0ABD1REC2_9LAMI</name>
<proteinExistence type="inferred from homology"/>
<dbReference type="InterPro" id="IPR036312">
    <property type="entry name" value="Bifun_inhib/LTP/seed_sf"/>
</dbReference>
<comment type="similarity">
    <text evidence="2">Belongs to the plant LTP family.</text>
</comment>
<dbReference type="GO" id="GO:0005886">
    <property type="term" value="C:plasma membrane"/>
    <property type="evidence" value="ECO:0007669"/>
    <property type="project" value="UniProtKB-SubCell"/>
</dbReference>
<evidence type="ECO:0000256" key="11">
    <source>
        <dbReference type="SAM" id="SignalP"/>
    </source>
</evidence>
<keyword evidence="3" id="KW-1003">Cell membrane</keyword>
<evidence type="ECO:0000256" key="8">
    <source>
        <dbReference type="ARBA" id="ARBA00023288"/>
    </source>
</evidence>